<dbReference type="Pfam" id="PF00916">
    <property type="entry name" value="Sulfate_transp"/>
    <property type="match status" value="1"/>
</dbReference>
<dbReference type="PANTHER" id="PTHR43310">
    <property type="entry name" value="SULFATE TRANSPORTER YBAR-RELATED"/>
    <property type="match status" value="1"/>
</dbReference>
<proteinExistence type="predicted"/>
<feature type="transmembrane region" description="Helical" evidence="5">
    <location>
        <begin position="108"/>
        <end position="125"/>
    </location>
</feature>
<dbReference type="GO" id="GO:0016020">
    <property type="term" value="C:membrane"/>
    <property type="evidence" value="ECO:0007669"/>
    <property type="project" value="UniProtKB-SubCell"/>
</dbReference>
<accession>A0A9P4I708</accession>
<dbReference type="Proteomes" id="UP000799772">
    <property type="component" value="Unassembled WGS sequence"/>
</dbReference>
<dbReference type="AlphaFoldDB" id="A0A9P4I708"/>
<dbReference type="SUPFAM" id="SSF51206">
    <property type="entry name" value="cAMP-binding domain-like"/>
    <property type="match status" value="1"/>
</dbReference>
<reference evidence="8" key="1">
    <citation type="journal article" date="2020" name="Stud. Mycol.">
        <title>101 Dothideomycetes genomes: a test case for predicting lifestyles and emergence of pathogens.</title>
        <authorList>
            <person name="Haridas S."/>
            <person name="Albert R."/>
            <person name="Binder M."/>
            <person name="Bloem J."/>
            <person name="Labutti K."/>
            <person name="Salamov A."/>
            <person name="Andreopoulos B."/>
            <person name="Baker S."/>
            <person name="Barry K."/>
            <person name="Bills G."/>
            <person name="Bluhm B."/>
            <person name="Cannon C."/>
            <person name="Castanera R."/>
            <person name="Culley D."/>
            <person name="Daum C."/>
            <person name="Ezra D."/>
            <person name="Gonzalez J."/>
            <person name="Henrissat B."/>
            <person name="Kuo A."/>
            <person name="Liang C."/>
            <person name="Lipzen A."/>
            <person name="Lutzoni F."/>
            <person name="Magnuson J."/>
            <person name="Mondo S."/>
            <person name="Nolan M."/>
            <person name="Ohm R."/>
            <person name="Pangilinan J."/>
            <person name="Park H.-J."/>
            <person name="Ramirez L."/>
            <person name="Alfaro M."/>
            <person name="Sun H."/>
            <person name="Tritt A."/>
            <person name="Yoshinaga Y."/>
            <person name="Zwiers L.-H."/>
            <person name="Turgeon B."/>
            <person name="Goodwin S."/>
            <person name="Spatafora J."/>
            <person name="Crous P."/>
            <person name="Grigoriev I."/>
        </authorList>
    </citation>
    <scope>NUCLEOTIDE SEQUENCE</scope>
    <source>
        <strain evidence="8">CBS 133067</strain>
    </source>
</reference>
<dbReference type="InterPro" id="IPR018490">
    <property type="entry name" value="cNMP-bd_dom_sf"/>
</dbReference>
<dbReference type="Pfam" id="PF01740">
    <property type="entry name" value="STAS"/>
    <property type="match status" value="1"/>
</dbReference>
<keyword evidence="9" id="KW-1185">Reference proteome</keyword>
<evidence type="ECO:0000256" key="3">
    <source>
        <dbReference type="ARBA" id="ARBA00022989"/>
    </source>
</evidence>
<dbReference type="InterPro" id="IPR002645">
    <property type="entry name" value="STAS_dom"/>
</dbReference>
<feature type="domain" description="STAS" evidence="7">
    <location>
        <begin position="471"/>
        <end position="585"/>
    </location>
</feature>
<dbReference type="InterPro" id="IPR052706">
    <property type="entry name" value="Membrane-Transporter-like"/>
</dbReference>
<dbReference type="Pfam" id="PF00027">
    <property type="entry name" value="cNMP_binding"/>
    <property type="match status" value="1"/>
</dbReference>
<dbReference type="PANTHER" id="PTHR43310:SF4">
    <property type="entry name" value="AFR304WP"/>
    <property type="match status" value="1"/>
</dbReference>
<sequence>MKSVATALPAVFLGWLLNVLDALSYGTILFPLGEAIFADTGPDGIAIFFVSTVISQVIYSCRSKFKGGVGSEMIEVVPFFHKMAYLIMAQMGAAAATESIMATVYVSYIMSSVMTGIIFLLLGIFKLGNLVSFFPRSILTGCIGGVGVFLFLTGIEVSAGINGNLEYDIATLQKLIRLDTLPLWTVPLVLAIILFVMKLFSERPWIVPAYFISIMAFFYIIVAATPKLSLEDLRDSGWVFEKPQSGVAFYHFYSFYNLKIVDWTAIAKCIPTMFALSFFGIIHVPINVPALALAVQEDDISTNQELINHGLSNTISGFAGSIQNYLVYANSQMFIRNGGNSRLAGFLLALVTLATWMAGPEAIGFIPKMIVGTLIYLLGIDLVKEALWDTFGRIHKLEYLMILVIVLVMGFHDFVVGIVIGIILSSLIFVVQTSRISAVRAVYSGSIAESTVRRHPVHRRFLHEVGSQLRVFKLAGYLFFGTIVDVEKQVRRLIDEDEFSRQPIRFLVLDFRHVTGLDFSAAEAFARLRRILHHKNVAMVLSGISMSGELGLSLAMVGLFNSDEDDRFDTPPRVFEDLNKALEACENDQLIAFKARSDAISTQLGQPVTASLPVGVSGSPSPRATSLDASFASPRRNFLHQAATTTLEDNDAIPPPKWSGLSQPLLLILQTFRNYSDKDIDFWYRSVPYFSRLSLEQGSVLYSAGDRATGFYLLEEGILTCTYDLEQGSYQESIVAGTTCGELPFFAGVERSATVTVEKGGVAWVLRKEEWERLGREWPEGEMELLRVGLRLTSERMGAVTSYVLVNAS</sequence>
<feature type="domain" description="Cyclic nucleotide-binding" evidence="6">
    <location>
        <begin position="689"/>
        <end position="774"/>
    </location>
</feature>
<feature type="transmembrane region" description="Helical" evidence="5">
    <location>
        <begin position="181"/>
        <end position="200"/>
    </location>
</feature>
<dbReference type="PROSITE" id="PS50801">
    <property type="entry name" value="STAS"/>
    <property type="match status" value="1"/>
</dbReference>
<dbReference type="InterPro" id="IPR014710">
    <property type="entry name" value="RmlC-like_jellyroll"/>
</dbReference>
<dbReference type="InterPro" id="IPR011547">
    <property type="entry name" value="SLC26A/SulP_dom"/>
</dbReference>
<dbReference type="CDD" id="cd00038">
    <property type="entry name" value="CAP_ED"/>
    <property type="match status" value="1"/>
</dbReference>
<name>A0A9P4I708_9PEZI</name>
<keyword evidence="3 5" id="KW-1133">Transmembrane helix</keyword>
<dbReference type="EMBL" id="ML978134">
    <property type="protein sequence ID" value="KAF2094623.1"/>
    <property type="molecule type" value="Genomic_DNA"/>
</dbReference>
<dbReference type="InterPro" id="IPR000595">
    <property type="entry name" value="cNMP-bd_dom"/>
</dbReference>
<evidence type="ECO:0008006" key="10">
    <source>
        <dbReference type="Google" id="ProtNLM"/>
    </source>
</evidence>
<keyword evidence="4 5" id="KW-0472">Membrane</keyword>
<evidence type="ECO:0000256" key="1">
    <source>
        <dbReference type="ARBA" id="ARBA00004141"/>
    </source>
</evidence>
<evidence type="ECO:0000259" key="6">
    <source>
        <dbReference type="PROSITE" id="PS50042"/>
    </source>
</evidence>
<evidence type="ECO:0000256" key="4">
    <source>
        <dbReference type="ARBA" id="ARBA00023136"/>
    </source>
</evidence>
<keyword evidence="2 5" id="KW-0812">Transmembrane</keyword>
<feature type="transmembrane region" description="Helical" evidence="5">
    <location>
        <begin position="46"/>
        <end position="62"/>
    </location>
</feature>
<feature type="transmembrane region" description="Helical" evidence="5">
    <location>
        <begin position="207"/>
        <end position="225"/>
    </location>
</feature>
<evidence type="ECO:0000256" key="5">
    <source>
        <dbReference type="SAM" id="Phobius"/>
    </source>
</evidence>
<dbReference type="Gene3D" id="2.60.120.10">
    <property type="entry name" value="Jelly Rolls"/>
    <property type="match status" value="1"/>
</dbReference>
<gene>
    <name evidence="8" type="ORF">NA57DRAFT_46642</name>
</gene>
<comment type="subcellular location">
    <subcellularLocation>
        <location evidence="1">Membrane</location>
        <topology evidence="1">Multi-pass membrane protein</topology>
    </subcellularLocation>
</comment>
<comment type="caution">
    <text evidence="8">The sequence shown here is derived from an EMBL/GenBank/DDBJ whole genome shotgun (WGS) entry which is preliminary data.</text>
</comment>
<evidence type="ECO:0000256" key="2">
    <source>
        <dbReference type="ARBA" id="ARBA00022692"/>
    </source>
</evidence>
<dbReference type="OrthoDB" id="409725at2759"/>
<evidence type="ECO:0000313" key="9">
    <source>
        <dbReference type="Proteomes" id="UP000799772"/>
    </source>
</evidence>
<feature type="transmembrane region" description="Helical" evidence="5">
    <location>
        <begin position="260"/>
        <end position="282"/>
    </location>
</feature>
<dbReference type="InterPro" id="IPR036513">
    <property type="entry name" value="STAS_dom_sf"/>
</dbReference>
<evidence type="ECO:0000259" key="7">
    <source>
        <dbReference type="PROSITE" id="PS50801"/>
    </source>
</evidence>
<evidence type="ECO:0000313" key="8">
    <source>
        <dbReference type="EMBL" id="KAF2094623.1"/>
    </source>
</evidence>
<dbReference type="SUPFAM" id="SSF52091">
    <property type="entry name" value="SpoIIaa-like"/>
    <property type="match status" value="1"/>
</dbReference>
<dbReference type="CDD" id="cd07042">
    <property type="entry name" value="STAS_SulP_like_sulfate_transporter"/>
    <property type="match status" value="1"/>
</dbReference>
<feature type="transmembrane region" description="Helical" evidence="5">
    <location>
        <begin position="399"/>
        <end position="431"/>
    </location>
</feature>
<protein>
    <recommendedName>
        <fullName evidence="10">Sulfate transporter</fullName>
    </recommendedName>
</protein>
<feature type="transmembrane region" description="Helical" evidence="5">
    <location>
        <begin position="343"/>
        <end position="359"/>
    </location>
</feature>
<dbReference type="PROSITE" id="PS50042">
    <property type="entry name" value="CNMP_BINDING_3"/>
    <property type="match status" value="1"/>
</dbReference>
<dbReference type="Gene3D" id="3.30.750.24">
    <property type="entry name" value="STAS domain"/>
    <property type="match status" value="1"/>
</dbReference>
<feature type="transmembrane region" description="Helical" evidence="5">
    <location>
        <begin position="137"/>
        <end position="161"/>
    </location>
</feature>
<organism evidence="8 9">
    <name type="scientific">Rhizodiscina lignyota</name>
    <dbReference type="NCBI Taxonomy" id="1504668"/>
    <lineage>
        <taxon>Eukaryota</taxon>
        <taxon>Fungi</taxon>
        <taxon>Dikarya</taxon>
        <taxon>Ascomycota</taxon>
        <taxon>Pezizomycotina</taxon>
        <taxon>Dothideomycetes</taxon>
        <taxon>Pleosporomycetidae</taxon>
        <taxon>Aulographales</taxon>
        <taxon>Rhizodiscinaceae</taxon>
        <taxon>Rhizodiscina</taxon>
    </lineage>
</organism>